<evidence type="ECO:0000313" key="2">
    <source>
        <dbReference type="Proteomes" id="UP000306147"/>
    </source>
</evidence>
<dbReference type="EMBL" id="SRXT01000002">
    <property type="protein sequence ID" value="TGX54991.1"/>
    <property type="molecule type" value="Genomic_DNA"/>
</dbReference>
<dbReference type="Proteomes" id="UP000306147">
    <property type="component" value="Unassembled WGS sequence"/>
</dbReference>
<dbReference type="OrthoDB" id="7447021at2"/>
<evidence type="ECO:0008006" key="3">
    <source>
        <dbReference type="Google" id="ProtNLM"/>
    </source>
</evidence>
<accession>A0A4S1XFX3</accession>
<comment type="caution">
    <text evidence="1">The sequence shown here is derived from an EMBL/GenBank/DDBJ whole genome shotgun (WGS) entry which is preliminary data.</text>
</comment>
<keyword evidence="2" id="KW-1185">Reference proteome</keyword>
<organism evidence="1 2">
    <name type="scientific">Sphingomonas gei</name>
    <dbReference type="NCBI Taxonomy" id="1395960"/>
    <lineage>
        <taxon>Bacteria</taxon>
        <taxon>Pseudomonadati</taxon>
        <taxon>Pseudomonadota</taxon>
        <taxon>Alphaproteobacteria</taxon>
        <taxon>Sphingomonadales</taxon>
        <taxon>Sphingomonadaceae</taxon>
        <taxon>Sphingomonas</taxon>
    </lineage>
</organism>
<dbReference type="RefSeq" id="WP_135962885.1">
    <property type="nucleotide sequence ID" value="NZ_SRXT01000002.1"/>
</dbReference>
<reference evidence="1 2" key="1">
    <citation type="submission" date="2019-04" db="EMBL/GenBank/DDBJ databases">
        <title>Sphingomonas psychrotolerans sp. nov., isolated from soil in the Tianshan Mountains, Xinjiang, China.</title>
        <authorList>
            <person name="Luo Y."/>
            <person name="Sheng H."/>
        </authorList>
    </citation>
    <scope>NUCLEOTIDE SEQUENCE [LARGE SCALE GENOMIC DNA]</scope>
    <source>
        <strain evidence="1 2">ZFGT-11</strain>
    </source>
</reference>
<name>A0A4S1XFX3_9SPHN</name>
<evidence type="ECO:0000313" key="1">
    <source>
        <dbReference type="EMBL" id="TGX54991.1"/>
    </source>
</evidence>
<dbReference type="AlphaFoldDB" id="A0A4S1XFX3"/>
<gene>
    <name evidence="1" type="ORF">E5A73_06005</name>
</gene>
<proteinExistence type="predicted"/>
<protein>
    <recommendedName>
        <fullName evidence="3">HEAT repeat domain-containing protein</fullName>
    </recommendedName>
</protein>
<sequence length="325" mass="35201">MISRQELRQYFIRAEQARGGALPTSLPVHHWRLQPALAALHQALDALADPTADSVRALVEAAFADTDWIDGWIAAMAQDALRDAYFEPPLAPTGNGFQRGIAVFAHRHVNIALNSLPVDALAAKKMQRRGPAAITFTGTVSVQKFLRAGGALLRMWDAPQVSGNFSLDDGLACRPAGHRALEDADILTLDGRTQSYVIEHAIANIVVLQAEILLDRAPLLVEYDSEDLTAVAACSTSDGASRSQMLLSFLATLGRSEDDAIVEPFTHDESFFLRWHATAELFRLNEGSARARLHAMAERDPHPDLRAAARNALGVLVTEAGACLA</sequence>